<dbReference type="PANTHER" id="PTHR13563">
    <property type="entry name" value="TRNA (GUANINE-9-) METHYLTRANSFERASE"/>
    <property type="match status" value="1"/>
</dbReference>
<dbReference type="GO" id="GO:0052905">
    <property type="term" value="F:tRNA (guanosine(9)-N1)-methyltransferase activity"/>
    <property type="evidence" value="ECO:0007669"/>
    <property type="project" value="UniProtKB-EC"/>
</dbReference>
<evidence type="ECO:0000256" key="5">
    <source>
        <dbReference type="ARBA" id="ARBA00022691"/>
    </source>
</evidence>
<protein>
    <recommendedName>
        <fullName evidence="2">tRNA (guanine(9)-N1)-methyltransferase</fullName>
        <ecNumber evidence="1">2.1.1.221</ecNumber>
    </recommendedName>
    <alternativeName>
        <fullName evidence="7">tRNA methyltransferase 10</fullName>
    </alternativeName>
    <alternativeName>
        <fullName evidence="6">tRNA(m1G9)-methyltransferase</fullName>
    </alternativeName>
</protein>
<dbReference type="Gene3D" id="3.40.1280.30">
    <property type="match status" value="1"/>
</dbReference>
<dbReference type="EMBL" id="MU839838">
    <property type="protein sequence ID" value="KAK1753065.1"/>
    <property type="molecule type" value="Genomic_DNA"/>
</dbReference>
<evidence type="ECO:0000256" key="4">
    <source>
        <dbReference type="ARBA" id="ARBA00022679"/>
    </source>
</evidence>
<comment type="caution">
    <text evidence="11">The sequence shown here is derived from an EMBL/GenBank/DDBJ whole genome shotgun (WGS) entry which is preliminary data.</text>
</comment>
<organism evidence="11 12">
    <name type="scientific">Echria macrotheca</name>
    <dbReference type="NCBI Taxonomy" id="438768"/>
    <lineage>
        <taxon>Eukaryota</taxon>
        <taxon>Fungi</taxon>
        <taxon>Dikarya</taxon>
        <taxon>Ascomycota</taxon>
        <taxon>Pezizomycotina</taxon>
        <taxon>Sordariomycetes</taxon>
        <taxon>Sordariomycetidae</taxon>
        <taxon>Sordariales</taxon>
        <taxon>Schizotheciaceae</taxon>
        <taxon>Echria</taxon>
    </lineage>
</organism>
<dbReference type="GO" id="GO:0000049">
    <property type="term" value="F:tRNA binding"/>
    <property type="evidence" value="ECO:0007669"/>
    <property type="project" value="TreeGrafter"/>
</dbReference>
<proteinExistence type="predicted"/>
<evidence type="ECO:0000256" key="9">
    <source>
        <dbReference type="SAM" id="MobiDB-lite"/>
    </source>
</evidence>
<dbReference type="InterPro" id="IPR038459">
    <property type="entry name" value="MT_TRM10-typ_sf"/>
</dbReference>
<evidence type="ECO:0000256" key="8">
    <source>
        <dbReference type="ARBA" id="ARBA00048434"/>
    </source>
</evidence>
<feature type="domain" description="SAM-dependent MTase TRM10-type" evidence="10">
    <location>
        <begin position="124"/>
        <end position="360"/>
    </location>
</feature>
<reference evidence="11" key="1">
    <citation type="submission" date="2023-06" db="EMBL/GenBank/DDBJ databases">
        <title>Genome-scale phylogeny and comparative genomics of the fungal order Sordariales.</title>
        <authorList>
            <consortium name="Lawrence Berkeley National Laboratory"/>
            <person name="Hensen N."/>
            <person name="Bonometti L."/>
            <person name="Westerberg I."/>
            <person name="Brannstrom I.O."/>
            <person name="Guillou S."/>
            <person name="Cros-Aarteil S."/>
            <person name="Calhoun S."/>
            <person name="Haridas S."/>
            <person name="Kuo A."/>
            <person name="Mondo S."/>
            <person name="Pangilinan J."/>
            <person name="Riley R."/>
            <person name="Labutti K."/>
            <person name="Andreopoulos B."/>
            <person name="Lipzen A."/>
            <person name="Chen C."/>
            <person name="Yanf M."/>
            <person name="Daum C."/>
            <person name="Ng V."/>
            <person name="Clum A."/>
            <person name="Steindorff A."/>
            <person name="Ohm R."/>
            <person name="Martin F."/>
            <person name="Silar P."/>
            <person name="Natvig D."/>
            <person name="Lalanne C."/>
            <person name="Gautier V."/>
            <person name="Ament-Velasquez S.L."/>
            <person name="Kruys A."/>
            <person name="Hutchinson M.I."/>
            <person name="Powell A.J."/>
            <person name="Barry K."/>
            <person name="Miller A.N."/>
            <person name="Grigoriev I.V."/>
            <person name="Debuchy R."/>
            <person name="Gladieux P."/>
            <person name="Thoren M.H."/>
            <person name="Johannesson H."/>
        </authorList>
    </citation>
    <scope>NUCLEOTIDE SEQUENCE</scope>
    <source>
        <strain evidence="11">PSN4</strain>
    </source>
</reference>
<keyword evidence="4" id="KW-0808">Transferase</keyword>
<dbReference type="PANTHER" id="PTHR13563:SF13">
    <property type="entry name" value="TRNA METHYLTRANSFERASE 10 HOMOLOG A"/>
    <property type="match status" value="1"/>
</dbReference>
<dbReference type="EC" id="2.1.1.221" evidence="1"/>
<feature type="compositionally biased region" description="Basic residues" evidence="9">
    <location>
        <begin position="87"/>
        <end position="101"/>
    </location>
</feature>
<dbReference type="GO" id="GO:0005634">
    <property type="term" value="C:nucleus"/>
    <property type="evidence" value="ECO:0007669"/>
    <property type="project" value="TreeGrafter"/>
</dbReference>
<dbReference type="GO" id="GO:0002939">
    <property type="term" value="P:tRNA N1-guanine methylation"/>
    <property type="evidence" value="ECO:0007669"/>
    <property type="project" value="TreeGrafter"/>
</dbReference>
<keyword evidence="5" id="KW-0949">S-adenosyl-L-methionine</keyword>
<evidence type="ECO:0000256" key="1">
    <source>
        <dbReference type="ARBA" id="ARBA00012797"/>
    </source>
</evidence>
<evidence type="ECO:0000256" key="7">
    <source>
        <dbReference type="ARBA" id="ARBA00032166"/>
    </source>
</evidence>
<dbReference type="PROSITE" id="PS51675">
    <property type="entry name" value="SAM_MT_TRM10"/>
    <property type="match status" value="1"/>
</dbReference>
<comment type="catalytic activity">
    <reaction evidence="8">
        <text>guanosine(9) in tRNA + S-adenosyl-L-methionine = N(1)-methylguanosine(9) in tRNA + S-adenosyl-L-homocysteine + H(+)</text>
        <dbReference type="Rhea" id="RHEA:43156"/>
        <dbReference type="Rhea" id="RHEA-COMP:10367"/>
        <dbReference type="Rhea" id="RHEA-COMP:10368"/>
        <dbReference type="ChEBI" id="CHEBI:15378"/>
        <dbReference type="ChEBI" id="CHEBI:57856"/>
        <dbReference type="ChEBI" id="CHEBI:59789"/>
        <dbReference type="ChEBI" id="CHEBI:73542"/>
        <dbReference type="ChEBI" id="CHEBI:74269"/>
        <dbReference type="EC" id="2.1.1.221"/>
    </reaction>
</comment>
<dbReference type="CDD" id="cd18089">
    <property type="entry name" value="SPOUT_Trm10-like"/>
    <property type="match status" value="1"/>
</dbReference>
<evidence type="ECO:0000313" key="11">
    <source>
        <dbReference type="EMBL" id="KAK1753065.1"/>
    </source>
</evidence>
<dbReference type="InterPro" id="IPR007356">
    <property type="entry name" value="tRNA_m1G_MeTrfase_euk"/>
</dbReference>
<evidence type="ECO:0000259" key="10">
    <source>
        <dbReference type="PROSITE" id="PS51675"/>
    </source>
</evidence>
<feature type="region of interest" description="Disordered" evidence="9">
    <location>
        <begin position="363"/>
        <end position="416"/>
    </location>
</feature>
<accession>A0AAJ0B7D8</accession>
<evidence type="ECO:0000256" key="2">
    <source>
        <dbReference type="ARBA" id="ARBA00020451"/>
    </source>
</evidence>
<feature type="compositionally biased region" description="Basic and acidic residues" evidence="9">
    <location>
        <begin position="77"/>
        <end position="86"/>
    </location>
</feature>
<feature type="compositionally biased region" description="Polar residues" evidence="9">
    <location>
        <begin position="1"/>
        <end position="15"/>
    </location>
</feature>
<sequence length="416" mass="46767">MEVSQEETVQRTGSAASEPASDHMSQSSLTNGKRKAETELTRDSPPLGPKRIASEAAEGDAADPPLSKNQLKRLRKKEQYEIYKQERKVKRKDRRHAKQERKRVEREAKIAAAEAAGIDPQTVLRPPQFKPILVPVGLIIDCDFEQYMRDPEIVSLSSQIVRSYSVNRKAKYQGHLFISSWGGKMRERFETVYGGVHKRWKGVHIVEGEFREAGVEARHIWESKCGGEIIDSLKANDELPAITYGDNHEPIPEGSEPMDINKSVVYLTADSPYTIERLEPNTSYVIGGLVDRNREKGLCYKKAQECRVRTAKLPIGEYMAMQSRFVLTTNQVVEIMIKWLECGNWGEAFMGVIPKRKGGILKTDTSEADQADENEDQDDDHADEDMLEGDTLVVDEAMNGDESGSEDEEVSQVAVP</sequence>
<dbReference type="AlphaFoldDB" id="A0AAJ0B7D8"/>
<feature type="region of interest" description="Disordered" evidence="9">
    <location>
        <begin position="1"/>
        <end position="106"/>
    </location>
</feature>
<feature type="compositionally biased region" description="Acidic residues" evidence="9">
    <location>
        <begin position="366"/>
        <end position="388"/>
    </location>
</feature>
<gene>
    <name evidence="11" type="ORF">QBC47DRAFT_387678</name>
</gene>
<keyword evidence="3" id="KW-0489">Methyltransferase</keyword>
<name>A0AAJ0B7D8_9PEZI</name>
<dbReference type="Proteomes" id="UP001239445">
    <property type="component" value="Unassembled WGS sequence"/>
</dbReference>
<keyword evidence="12" id="KW-1185">Reference proteome</keyword>
<evidence type="ECO:0000256" key="3">
    <source>
        <dbReference type="ARBA" id="ARBA00022603"/>
    </source>
</evidence>
<dbReference type="InterPro" id="IPR028564">
    <property type="entry name" value="MT_TRM10-typ"/>
</dbReference>
<evidence type="ECO:0000256" key="6">
    <source>
        <dbReference type="ARBA" id="ARBA00031792"/>
    </source>
</evidence>
<evidence type="ECO:0000313" key="12">
    <source>
        <dbReference type="Proteomes" id="UP001239445"/>
    </source>
</evidence>